<evidence type="ECO:0000256" key="10">
    <source>
        <dbReference type="ARBA" id="ARBA00023316"/>
    </source>
</evidence>
<dbReference type="Proteomes" id="UP000287410">
    <property type="component" value="Unassembled WGS sequence"/>
</dbReference>
<comment type="cofactor">
    <cofactor evidence="2">
        <name>Zn(2+)</name>
        <dbReference type="ChEBI" id="CHEBI:29105"/>
    </cofactor>
</comment>
<evidence type="ECO:0000256" key="4">
    <source>
        <dbReference type="ARBA" id="ARBA00007553"/>
    </source>
</evidence>
<evidence type="ECO:0000256" key="8">
    <source>
        <dbReference type="ARBA" id="ARBA00022801"/>
    </source>
</evidence>
<evidence type="ECO:0000256" key="11">
    <source>
        <dbReference type="ARBA" id="ARBA00039257"/>
    </source>
</evidence>
<name>A0ABY0BZT7_9GAMM</name>
<sequence>MLRVSQHKVETASFRASPHCDERPPGSDIELVVVHGISLPAGQFDLPYIDQLFLGTLDCTEKPDFAILDGLKVSAHCLIRRDGELIQYVPFDKRAWHAGVSSWHGRERCNDFSIGIELEGTDDIPYTEAQYRVLGQLIDALRTAYPQIAGHAVTGHEHIAPGRKTDPGPGFDWQALAAQCQAQPEPCAAALQASFKTNNNKDNS</sequence>
<comment type="subcellular location">
    <subcellularLocation>
        <location evidence="3">Cytoplasm</location>
    </subcellularLocation>
</comment>
<evidence type="ECO:0000256" key="12">
    <source>
        <dbReference type="ARBA" id="ARBA00042615"/>
    </source>
</evidence>
<dbReference type="RefSeq" id="WP_126788534.1">
    <property type="nucleotide sequence ID" value="NZ_PIPN01000002.1"/>
</dbReference>
<dbReference type="InterPro" id="IPR051206">
    <property type="entry name" value="NAMLAA_amidase_2"/>
</dbReference>
<organism evidence="15 16">
    <name type="scientific">Aliidiomarina sedimenti</name>
    <dbReference type="NCBI Taxonomy" id="1933879"/>
    <lineage>
        <taxon>Bacteria</taxon>
        <taxon>Pseudomonadati</taxon>
        <taxon>Pseudomonadota</taxon>
        <taxon>Gammaproteobacteria</taxon>
        <taxon>Alteromonadales</taxon>
        <taxon>Idiomarinaceae</taxon>
        <taxon>Aliidiomarina</taxon>
    </lineage>
</organism>
<dbReference type="InterPro" id="IPR036505">
    <property type="entry name" value="Amidase/PGRP_sf"/>
</dbReference>
<feature type="domain" description="N-acetylmuramoyl-L-alanine amidase" evidence="14">
    <location>
        <begin position="17"/>
        <end position="168"/>
    </location>
</feature>
<comment type="catalytic activity">
    <reaction evidence="1">
        <text>Hydrolyzes the link between N-acetylmuramoyl residues and L-amino acid residues in certain cell-wall glycopeptides.</text>
        <dbReference type="EC" id="3.5.1.28"/>
    </reaction>
</comment>
<gene>
    <name evidence="15" type="ORF">CWE12_04660</name>
</gene>
<keyword evidence="9" id="KW-0862">Zinc</keyword>
<evidence type="ECO:0000256" key="6">
    <source>
        <dbReference type="ARBA" id="ARBA00022490"/>
    </source>
</evidence>
<keyword evidence="10" id="KW-0961">Cell wall biogenesis/degradation</keyword>
<dbReference type="SUPFAM" id="SSF55846">
    <property type="entry name" value="N-acetylmuramoyl-L-alanine amidase-like"/>
    <property type="match status" value="1"/>
</dbReference>
<evidence type="ECO:0000313" key="16">
    <source>
        <dbReference type="Proteomes" id="UP000287410"/>
    </source>
</evidence>
<dbReference type="PANTHER" id="PTHR30417">
    <property type="entry name" value="N-ACETYLMURAMOYL-L-ALANINE AMIDASE AMID"/>
    <property type="match status" value="1"/>
</dbReference>
<dbReference type="InterPro" id="IPR002502">
    <property type="entry name" value="Amidase_domain"/>
</dbReference>
<evidence type="ECO:0000256" key="13">
    <source>
        <dbReference type="SAM" id="MobiDB-lite"/>
    </source>
</evidence>
<evidence type="ECO:0000259" key="14">
    <source>
        <dbReference type="SMART" id="SM00644"/>
    </source>
</evidence>
<evidence type="ECO:0000256" key="5">
    <source>
        <dbReference type="ARBA" id="ARBA00011901"/>
    </source>
</evidence>
<comment type="similarity">
    <text evidence="4">Belongs to the N-acetylmuramoyl-L-alanine amidase 2 family.</text>
</comment>
<dbReference type="CDD" id="cd06583">
    <property type="entry name" value="PGRP"/>
    <property type="match status" value="1"/>
</dbReference>
<dbReference type="NCBIfam" id="NF008758">
    <property type="entry name" value="PRK11789.1"/>
    <property type="match status" value="1"/>
</dbReference>
<proteinExistence type="inferred from homology"/>
<keyword evidence="16" id="KW-1185">Reference proteome</keyword>
<protein>
    <recommendedName>
        <fullName evidence="11">1,6-anhydro-N-acetylmuramyl-L-alanine amidase AmpD</fullName>
        <ecNumber evidence="5">3.5.1.28</ecNumber>
    </recommendedName>
    <alternativeName>
        <fullName evidence="12">N-acetylmuramoyl-L-alanine amidase</fullName>
    </alternativeName>
</protein>
<dbReference type="SMART" id="SM00644">
    <property type="entry name" value="Ami_2"/>
    <property type="match status" value="1"/>
</dbReference>
<evidence type="ECO:0000256" key="3">
    <source>
        <dbReference type="ARBA" id="ARBA00004496"/>
    </source>
</evidence>
<accession>A0ABY0BZT7</accession>
<dbReference type="Gene3D" id="3.40.80.10">
    <property type="entry name" value="Peptidoglycan recognition protein-like"/>
    <property type="match status" value="1"/>
</dbReference>
<evidence type="ECO:0000256" key="2">
    <source>
        <dbReference type="ARBA" id="ARBA00001947"/>
    </source>
</evidence>
<evidence type="ECO:0000256" key="1">
    <source>
        <dbReference type="ARBA" id="ARBA00001561"/>
    </source>
</evidence>
<keyword evidence="7" id="KW-0479">Metal-binding</keyword>
<feature type="region of interest" description="Disordered" evidence="13">
    <location>
        <begin position="1"/>
        <end position="22"/>
    </location>
</feature>
<reference evidence="15 16" key="1">
    <citation type="journal article" date="2018" name="Front. Microbiol.">
        <title>Genome-Based Analysis Reveals the Taxonomy and Diversity of the Family Idiomarinaceae.</title>
        <authorList>
            <person name="Liu Y."/>
            <person name="Lai Q."/>
            <person name="Shao Z."/>
        </authorList>
    </citation>
    <scope>NUCLEOTIDE SEQUENCE [LARGE SCALE GENOMIC DNA]</scope>
    <source>
        <strain evidence="15 16">GBSy1</strain>
    </source>
</reference>
<dbReference type="PANTHER" id="PTHR30417:SF4">
    <property type="entry name" value="1,6-ANHYDRO-N-ACETYLMURAMYL-L-ALANINE AMIDASE AMPD"/>
    <property type="match status" value="1"/>
</dbReference>
<dbReference type="EC" id="3.5.1.28" evidence="5"/>
<evidence type="ECO:0000313" key="15">
    <source>
        <dbReference type="EMBL" id="RUO30551.1"/>
    </source>
</evidence>
<evidence type="ECO:0000256" key="9">
    <source>
        <dbReference type="ARBA" id="ARBA00022833"/>
    </source>
</evidence>
<keyword evidence="6" id="KW-0963">Cytoplasm</keyword>
<dbReference type="Pfam" id="PF01510">
    <property type="entry name" value="Amidase_2"/>
    <property type="match status" value="1"/>
</dbReference>
<comment type="caution">
    <text evidence="15">The sequence shown here is derived from an EMBL/GenBank/DDBJ whole genome shotgun (WGS) entry which is preliminary data.</text>
</comment>
<dbReference type="EMBL" id="PIPN01000002">
    <property type="protein sequence ID" value="RUO30551.1"/>
    <property type="molecule type" value="Genomic_DNA"/>
</dbReference>
<keyword evidence="8" id="KW-0378">Hydrolase</keyword>
<evidence type="ECO:0000256" key="7">
    <source>
        <dbReference type="ARBA" id="ARBA00022723"/>
    </source>
</evidence>